<protein>
    <submittedName>
        <fullName evidence="5 6">Uncharacterized protein LOC101892904</fullName>
    </submittedName>
</protein>
<dbReference type="SMART" id="SM00718">
    <property type="entry name" value="DM4_12"/>
    <property type="match status" value="1"/>
</dbReference>
<evidence type="ECO:0000313" key="3">
    <source>
        <dbReference type="EnsemblMetazoa" id="MDOA011116-PA"/>
    </source>
</evidence>
<dbReference type="OrthoDB" id="6339724at2759"/>
<reference evidence="5 6" key="2">
    <citation type="submission" date="2025-04" db="UniProtKB">
        <authorList>
            <consortium name="RefSeq"/>
        </authorList>
    </citation>
    <scope>IDENTIFICATION</scope>
    <source>
        <strain evidence="5 6">Aabys</strain>
    </source>
</reference>
<dbReference type="RefSeq" id="XP_019891932.1">
    <property type="nucleotide sequence ID" value="XM_020036373.1"/>
</dbReference>
<dbReference type="VEuPathDB" id="VectorBase:MDOA011116"/>
<reference evidence="3" key="1">
    <citation type="submission" date="2020-05" db="UniProtKB">
        <authorList>
            <consortium name="EnsemblMetazoa"/>
        </authorList>
    </citation>
    <scope>IDENTIFICATION</scope>
    <source>
        <strain evidence="3">Aabys</strain>
    </source>
</reference>
<dbReference type="VEuPathDB" id="VectorBase:MDOMA2_002794"/>
<sequence length="384" mass="43313">MTSTWLCTKNTSKIALFTIALTVLIAVASTDSNSMPNADTSATPVVTTTTTTTQHTNSLVDDLEHEEFIDTDSQQPHSRRKRLIWITDDGRLALPPGTALTFTPTISMPLVRHPPEGFFSNLTISFPVTIDFDKLGLTDNQNPLGDLPPIFARSFGHSAGEMLGDYVTKLLHLKRKRDLSEQNKVPTSSGHFKVEQQQINAEEQPEFPQLPERFKHIFHGGERVILYGVVEDFLSTFGMNGKACLLRTICEVHSRSVDHFGVFGEMAKLFLTVTRSPFSDLIPEYVKAQEIGEGRVAPGECFPYYKDCPRSIFKAIQNHKYRESHKGEYHEQEVEEITKPQLPQTMSASDILDQQVVDNEENPDYNEIPKDYAKRKRSSSLYSM</sequence>
<dbReference type="RefSeq" id="XP_005182420.1">
    <property type="nucleotide sequence ID" value="XM_005182363.3"/>
</dbReference>
<evidence type="ECO:0000313" key="5">
    <source>
        <dbReference type="RefSeq" id="XP_005182420.1"/>
    </source>
</evidence>
<feature type="compositionally biased region" description="Low complexity" evidence="1">
    <location>
        <begin position="40"/>
        <end position="53"/>
    </location>
</feature>
<dbReference type="Proteomes" id="UP001652621">
    <property type="component" value="Unplaced"/>
</dbReference>
<keyword evidence="2" id="KW-0732">Signal</keyword>
<evidence type="ECO:0000313" key="6">
    <source>
        <dbReference type="RefSeq" id="XP_019891932.1"/>
    </source>
</evidence>
<dbReference type="eggNOG" id="ENOG502RF99">
    <property type="taxonomic scope" value="Eukaryota"/>
</dbReference>
<evidence type="ECO:0000256" key="1">
    <source>
        <dbReference type="SAM" id="MobiDB-lite"/>
    </source>
</evidence>
<feature type="signal peptide" evidence="2">
    <location>
        <begin position="1"/>
        <end position="30"/>
    </location>
</feature>
<feature type="region of interest" description="Disordered" evidence="1">
    <location>
        <begin position="33"/>
        <end position="53"/>
    </location>
</feature>
<dbReference type="InterPro" id="IPR006631">
    <property type="entry name" value="DM4_12"/>
</dbReference>
<feature type="region of interest" description="Disordered" evidence="1">
    <location>
        <begin position="353"/>
        <end position="384"/>
    </location>
</feature>
<evidence type="ECO:0000256" key="2">
    <source>
        <dbReference type="SAM" id="SignalP"/>
    </source>
</evidence>
<dbReference type="STRING" id="7370.A0A1I8N3E8"/>
<evidence type="ECO:0000313" key="4">
    <source>
        <dbReference type="Proteomes" id="UP001652621"/>
    </source>
</evidence>
<gene>
    <name evidence="3" type="primary">101892904</name>
    <name evidence="5 6" type="synonym">LOC101892904</name>
</gene>
<dbReference type="PANTHER" id="PTHR21398:SF6">
    <property type="entry name" value="AGAP007094-PA"/>
    <property type="match status" value="1"/>
</dbReference>
<dbReference type="KEGG" id="mde:101892904"/>
<dbReference type="AlphaFoldDB" id="A0A1I8N3E8"/>
<name>A0A1I8N3E8_MUSDO</name>
<dbReference type="EnsemblMetazoa" id="MDOA011116-RA">
    <property type="protein sequence ID" value="MDOA011116-PA"/>
    <property type="gene ID" value="MDOA011116"/>
</dbReference>
<dbReference type="Pfam" id="PF07841">
    <property type="entry name" value="DM4_12"/>
    <property type="match status" value="1"/>
</dbReference>
<proteinExistence type="predicted"/>
<feature type="chain" id="PRO_5044561211" evidence="2">
    <location>
        <begin position="31"/>
        <end position="384"/>
    </location>
</feature>
<accession>A0A1I8N3E8</accession>
<dbReference type="PANTHER" id="PTHR21398">
    <property type="entry name" value="AGAP007094-PA"/>
    <property type="match status" value="1"/>
</dbReference>
<keyword evidence="4" id="KW-1185">Reference proteome</keyword>
<organism evidence="3">
    <name type="scientific">Musca domestica</name>
    <name type="common">House fly</name>
    <dbReference type="NCBI Taxonomy" id="7370"/>
    <lineage>
        <taxon>Eukaryota</taxon>
        <taxon>Metazoa</taxon>
        <taxon>Ecdysozoa</taxon>
        <taxon>Arthropoda</taxon>
        <taxon>Hexapoda</taxon>
        <taxon>Insecta</taxon>
        <taxon>Pterygota</taxon>
        <taxon>Neoptera</taxon>
        <taxon>Endopterygota</taxon>
        <taxon>Diptera</taxon>
        <taxon>Brachycera</taxon>
        <taxon>Muscomorpha</taxon>
        <taxon>Muscoidea</taxon>
        <taxon>Muscidae</taxon>
        <taxon>Musca</taxon>
    </lineage>
</organism>
<dbReference type="GeneID" id="101892904"/>